<dbReference type="OrthoDB" id="10566079at2759"/>
<dbReference type="EMBL" id="ML737128">
    <property type="protein sequence ID" value="KAE8343549.1"/>
    <property type="molecule type" value="Genomic_DNA"/>
</dbReference>
<dbReference type="AlphaFoldDB" id="A0A5N6YGH5"/>
<name>A0A5N6YGH5_9EURO</name>
<sequence length="110" mass="12850">MVVVLTFTTIGLTRHLRTRRWSNYCMLCSLIPTVKTCLAEINPDRSTSIRSGQSRHKTGATIDRCYFKQDDRHPRREWIRIHFHRGCPLLNSSSSGHYRTEEAVDCVDRE</sequence>
<evidence type="ECO:0000313" key="2">
    <source>
        <dbReference type="EMBL" id="KAE8343549.1"/>
    </source>
</evidence>
<proteinExistence type="predicted"/>
<accession>A0A5N6YGH5</accession>
<organism evidence="2">
    <name type="scientific">Aspergillus arachidicola</name>
    <dbReference type="NCBI Taxonomy" id="656916"/>
    <lineage>
        <taxon>Eukaryota</taxon>
        <taxon>Fungi</taxon>
        <taxon>Dikarya</taxon>
        <taxon>Ascomycota</taxon>
        <taxon>Pezizomycotina</taxon>
        <taxon>Eurotiomycetes</taxon>
        <taxon>Eurotiomycetidae</taxon>
        <taxon>Eurotiales</taxon>
        <taxon>Aspergillaceae</taxon>
        <taxon>Aspergillus</taxon>
        <taxon>Aspergillus subgen. Circumdati</taxon>
    </lineage>
</organism>
<gene>
    <name evidence="2" type="ORF">BDV24DRAFT_128509</name>
</gene>
<protein>
    <submittedName>
        <fullName evidence="2">Uncharacterized protein</fullName>
    </submittedName>
</protein>
<feature type="compositionally biased region" description="Basic and acidic residues" evidence="1">
    <location>
        <begin position="98"/>
        <end position="110"/>
    </location>
</feature>
<dbReference type="Proteomes" id="UP000325558">
    <property type="component" value="Unassembled WGS sequence"/>
</dbReference>
<feature type="region of interest" description="Disordered" evidence="1">
    <location>
        <begin position="91"/>
        <end position="110"/>
    </location>
</feature>
<reference evidence="2" key="1">
    <citation type="submission" date="2019-04" db="EMBL/GenBank/DDBJ databases">
        <title>Friends and foes A comparative genomics study of 23 Aspergillus species from section Flavi.</title>
        <authorList>
            <consortium name="DOE Joint Genome Institute"/>
            <person name="Kjaerbolling I."/>
            <person name="Vesth T."/>
            <person name="Frisvad J.C."/>
            <person name="Nybo J.L."/>
            <person name="Theobald S."/>
            <person name="Kildgaard S."/>
            <person name="Isbrandt T."/>
            <person name="Kuo A."/>
            <person name="Sato A."/>
            <person name="Lyhne E.K."/>
            <person name="Kogle M.E."/>
            <person name="Wiebenga A."/>
            <person name="Kun R.S."/>
            <person name="Lubbers R.J."/>
            <person name="Makela M.R."/>
            <person name="Barry K."/>
            <person name="Chovatia M."/>
            <person name="Clum A."/>
            <person name="Daum C."/>
            <person name="Haridas S."/>
            <person name="He G."/>
            <person name="LaButti K."/>
            <person name="Lipzen A."/>
            <person name="Mondo S."/>
            <person name="Riley R."/>
            <person name="Salamov A."/>
            <person name="Simmons B.A."/>
            <person name="Magnuson J.K."/>
            <person name="Henrissat B."/>
            <person name="Mortensen U.H."/>
            <person name="Larsen T.O."/>
            <person name="Devries R.P."/>
            <person name="Grigoriev I.V."/>
            <person name="Machida M."/>
            <person name="Baker S.E."/>
            <person name="Andersen M.R."/>
        </authorList>
    </citation>
    <scope>NUCLEOTIDE SEQUENCE</scope>
    <source>
        <strain evidence="2">CBS 117612</strain>
    </source>
</reference>
<evidence type="ECO:0000256" key="1">
    <source>
        <dbReference type="SAM" id="MobiDB-lite"/>
    </source>
</evidence>